<dbReference type="AlphaFoldDB" id="A0A512BL39"/>
<keyword evidence="1" id="KW-0472">Membrane</keyword>
<keyword evidence="3" id="KW-1185">Reference proteome</keyword>
<dbReference type="Proteomes" id="UP000321085">
    <property type="component" value="Unassembled WGS sequence"/>
</dbReference>
<dbReference type="OrthoDB" id="7169664at2"/>
<evidence type="ECO:0000256" key="1">
    <source>
        <dbReference type="SAM" id="Phobius"/>
    </source>
</evidence>
<keyword evidence="1" id="KW-0812">Transmembrane</keyword>
<feature type="transmembrane region" description="Helical" evidence="1">
    <location>
        <begin position="15"/>
        <end position="38"/>
    </location>
</feature>
<reference evidence="2 3" key="1">
    <citation type="submission" date="2019-07" db="EMBL/GenBank/DDBJ databases">
        <title>Whole genome shotgun sequence of Microvirga aerophila NBRC 106136.</title>
        <authorList>
            <person name="Hosoyama A."/>
            <person name="Uohara A."/>
            <person name="Ohji S."/>
            <person name="Ichikawa N."/>
        </authorList>
    </citation>
    <scope>NUCLEOTIDE SEQUENCE [LARGE SCALE GENOMIC DNA]</scope>
    <source>
        <strain evidence="2 3">NBRC 106136</strain>
    </source>
</reference>
<dbReference type="RefSeq" id="WP_114184584.1">
    <property type="nucleotide sequence ID" value="NZ_BJYU01000002.1"/>
</dbReference>
<evidence type="ECO:0000313" key="3">
    <source>
        <dbReference type="Proteomes" id="UP000321085"/>
    </source>
</evidence>
<dbReference type="EMBL" id="BJYU01000002">
    <property type="protein sequence ID" value="GEO12684.1"/>
    <property type="molecule type" value="Genomic_DNA"/>
</dbReference>
<keyword evidence="1" id="KW-1133">Transmembrane helix</keyword>
<dbReference type="InterPro" id="IPR018666">
    <property type="entry name" value="DUF2125"/>
</dbReference>
<evidence type="ECO:0000313" key="2">
    <source>
        <dbReference type="EMBL" id="GEO12684.1"/>
    </source>
</evidence>
<accession>A0A512BL39</accession>
<sequence length="349" mass="37258">MDEAASAGTARYSRFWLYTPFVLLLLVAVAWSVAWFVIRGRAAEALDGWLAAEARAGRQWTCQDRQIGGYPFRIEIICGSLDLKQGAVTASFGRVESVAQVYQPRFIITEIDGPLTVTDGAVTVQGKWDLLQTSVHASPNGLQRLSLVAEAPNVTVKGLALGEFASTGQHLELHVRPNPSRGPEKAYDAALAVKQARIPVLDSLVGGNEATDLDSDFTVTQAEGFRGRPVAQELERWRAAGGKLDILMLSLAKGSRRVEAKGDVRLDEMHRPAGQLNIAAAGLDGLLGNVMGRRNGALLGGALLGQGGAPSTQPGAKPALSPLPPVRLDNGRLALGPFVIPNFELRPVY</sequence>
<protein>
    <recommendedName>
        <fullName evidence="4">DUF2125 domain-containing protein</fullName>
    </recommendedName>
</protein>
<evidence type="ECO:0008006" key="4">
    <source>
        <dbReference type="Google" id="ProtNLM"/>
    </source>
</evidence>
<proteinExistence type="predicted"/>
<gene>
    <name evidence="2" type="ORF">MAE02_03800</name>
</gene>
<organism evidence="2 3">
    <name type="scientific">Microvirga aerophila</name>
    <dbReference type="NCBI Taxonomy" id="670291"/>
    <lineage>
        <taxon>Bacteria</taxon>
        <taxon>Pseudomonadati</taxon>
        <taxon>Pseudomonadota</taxon>
        <taxon>Alphaproteobacteria</taxon>
        <taxon>Hyphomicrobiales</taxon>
        <taxon>Methylobacteriaceae</taxon>
        <taxon>Microvirga</taxon>
    </lineage>
</organism>
<dbReference type="Pfam" id="PF09898">
    <property type="entry name" value="DUF2125"/>
    <property type="match status" value="1"/>
</dbReference>
<comment type="caution">
    <text evidence="2">The sequence shown here is derived from an EMBL/GenBank/DDBJ whole genome shotgun (WGS) entry which is preliminary data.</text>
</comment>
<name>A0A512BL39_9HYPH</name>